<dbReference type="Proteomes" id="UP000242457">
    <property type="component" value="Unassembled WGS sequence"/>
</dbReference>
<feature type="region of interest" description="Disordered" evidence="1">
    <location>
        <begin position="72"/>
        <end position="103"/>
    </location>
</feature>
<dbReference type="EMBL" id="KZ288266">
    <property type="protein sequence ID" value="PBC30279.1"/>
    <property type="molecule type" value="Genomic_DNA"/>
</dbReference>
<gene>
    <name evidence="2" type="ORF">APICC_02901</name>
</gene>
<evidence type="ECO:0000256" key="1">
    <source>
        <dbReference type="SAM" id="MobiDB-lite"/>
    </source>
</evidence>
<proteinExistence type="predicted"/>
<keyword evidence="3" id="KW-1185">Reference proteome</keyword>
<feature type="compositionally biased region" description="Polar residues" evidence="1">
    <location>
        <begin position="78"/>
        <end position="88"/>
    </location>
</feature>
<name>A0A2A3EGC9_APICC</name>
<evidence type="ECO:0000313" key="3">
    <source>
        <dbReference type="Proteomes" id="UP000242457"/>
    </source>
</evidence>
<evidence type="ECO:0000313" key="2">
    <source>
        <dbReference type="EMBL" id="PBC30279.1"/>
    </source>
</evidence>
<dbReference type="AlphaFoldDB" id="A0A2A3EGC9"/>
<feature type="compositionally biased region" description="Basic and acidic residues" evidence="1">
    <location>
        <begin position="94"/>
        <end position="103"/>
    </location>
</feature>
<accession>A0A2A3EGC9</accession>
<dbReference type="OrthoDB" id="7615217at2759"/>
<protein>
    <submittedName>
        <fullName evidence="2">Uncharacterized protein</fullName>
    </submittedName>
</protein>
<organism evidence="2 3">
    <name type="scientific">Apis cerana cerana</name>
    <name type="common">Oriental honeybee</name>
    <dbReference type="NCBI Taxonomy" id="94128"/>
    <lineage>
        <taxon>Eukaryota</taxon>
        <taxon>Metazoa</taxon>
        <taxon>Ecdysozoa</taxon>
        <taxon>Arthropoda</taxon>
        <taxon>Hexapoda</taxon>
        <taxon>Insecta</taxon>
        <taxon>Pterygota</taxon>
        <taxon>Neoptera</taxon>
        <taxon>Endopterygota</taxon>
        <taxon>Hymenoptera</taxon>
        <taxon>Apocrita</taxon>
        <taxon>Aculeata</taxon>
        <taxon>Apoidea</taxon>
        <taxon>Anthophila</taxon>
        <taxon>Apidae</taxon>
        <taxon>Apis</taxon>
    </lineage>
</organism>
<sequence length="103" mass="11861">MEKDASTSDSKMCFTPATLTSRNPSHISEYVLEILNNVDDTIYAKNNIDKFYCWNCSTIGHNSKICKEFHHKNEHPSHSNSEQISLSSMKKPLNFKEPEVIKR</sequence>
<reference evidence="2 3" key="1">
    <citation type="submission" date="2014-07" db="EMBL/GenBank/DDBJ databases">
        <title>Genomic and transcriptomic analysis on Apis cerana provide comprehensive insights into honey bee biology.</title>
        <authorList>
            <person name="Diao Q."/>
            <person name="Sun L."/>
            <person name="Zheng H."/>
            <person name="Zheng H."/>
            <person name="Xu S."/>
            <person name="Wang S."/>
            <person name="Zeng Z."/>
            <person name="Hu F."/>
            <person name="Su S."/>
            <person name="Wu J."/>
        </authorList>
    </citation>
    <scope>NUCLEOTIDE SEQUENCE [LARGE SCALE GENOMIC DNA]</scope>
    <source>
        <tissue evidence="2">Pupae without intestine</tissue>
    </source>
</reference>